<reference evidence="7" key="2">
    <citation type="submission" date="2025-09" db="UniProtKB">
        <authorList>
            <consortium name="Ensembl"/>
        </authorList>
    </citation>
    <scope>IDENTIFICATION</scope>
</reference>
<reference evidence="7" key="1">
    <citation type="submission" date="2025-08" db="UniProtKB">
        <authorList>
            <consortium name="Ensembl"/>
        </authorList>
    </citation>
    <scope>IDENTIFICATION</scope>
</reference>
<organism evidence="7 8">
    <name type="scientific">Haplochromis burtoni</name>
    <name type="common">Burton's mouthbrooder</name>
    <name type="synonym">Chromis burtoni</name>
    <dbReference type="NCBI Taxonomy" id="8153"/>
    <lineage>
        <taxon>Eukaryota</taxon>
        <taxon>Metazoa</taxon>
        <taxon>Chordata</taxon>
        <taxon>Craniata</taxon>
        <taxon>Vertebrata</taxon>
        <taxon>Euteleostomi</taxon>
        <taxon>Actinopterygii</taxon>
        <taxon>Neopterygii</taxon>
        <taxon>Teleostei</taxon>
        <taxon>Neoteleostei</taxon>
        <taxon>Acanthomorphata</taxon>
        <taxon>Ovalentaria</taxon>
        <taxon>Cichlomorphae</taxon>
        <taxon>Cichliformes</taxon>
        <taxon>Cichlidae</taxon>
        <taxon>African cichlids</taxon>
        <taxon>Pseudocrenilabrinae</taxon>
        <taxon>Haplochromini</taxon>
        <taxon>Haplochromis</taxon>
    </lineage>
</organism>
<evidence type="ECO:0000256" key="2">
    <source>
        <dbReference type="ARBA" id="ARBA00022722"/>
    </source>
</evidence>
<evidence type="ECO:0000259" key="6">
    <source>
        <dbReference type="SMART" id="SM00092"/>
    </source>
</evidence>
<dbReference type="GO" id="GO:0016787">
    <property type="term" value="F:hydrolase activity"/>
    <property type="evidence" value="ECO:0007669"/>
    <property type="project" value="UniProtKB-KW"/>
</dbReference>
<keyword evidence="2 5" id="KW-0540">Nuclease</keyword>
<evidence type="ECO:0000256" key="4">
    <source>
        <dbReference type="ARBA" id="ARBA00022801"/>
    </source>
</evidence>
<dbReference type="SMART" id="SM00092">
    <property type="entry name" value="RNAse_Pc"/>
    <property type="match status" value="1"/>
</dbReference>
<keyword evidence="3 5" id="KW-0255">Endonuclease</keyword>
<dbReference type="GeneTree" id="ENSGT01010000223468"/>
<evidence type="ECO:0000256" key="3">
    <source>
        <dbReference type="ARBA" id="ARBA00022759"/>
    </source>
</evidence>
<dbReference type="GO" id="GO:0050830">
    <property type="term" value="P:defense response to Gram-positive bacterium"/>
    <property type="evidence" value="ECO:0007669"/>
    <property type="project" value="TreeGrafter"/>
</dbReference>
<name>A0A3Q2W473_HAPBU</name>
<proteinExistence type="inferred from homology"/>
<dbReference type="PANTHER" id="PTHR11437">
    <property type="entry name" value="RIBONUCLEASE"/>
    <property type="match status" value="1"/>
</dbReference>
<dbReference type="AlphaFoldDB" id="A0A3Q2W473"/>
<protein>
    <recommendedName>
        <fullName evidence="6">Ribonuclease A-domain domain-containing protein</fullName>
    </recommendedName>
</protein>
<dbReference type="Proteomes" id="UP000264840">
    <property type="component" value="Unplaced"/>
</dbReference>
<sequence>LMQEVGSVLFFSERCSMSLNTSPFGAAEHLYQGCQGLGPQSAQKRLKFGPLNNKNKQCKEKNTFILSDSETVKSICNNRPDGDVRSKSQFGIIDCELISKTEKTPPCRYNGKHQFKKRIEVSCKGGYPVHYKSILLLHLESM</sequence>
<evidence type="ECO:0000313" key="8">
    <source>
        <dbReference type="Proteomes" id="UP000264840"/>
    </source>
</evidence>
<dbReference type="Gene3D" id="3.10.130.10">
    <property type="entry name" value="Ribonuclease A-like domain"/>
    <property type="match status" value="1"/>
</dbReference>
<evidence type="ECO:0000256" key="1">
    <source>
        <dbReference type="ARBA" id="ARBA00005600"/>
    </source>
</evidence>
<keyword evidence="4 5" id="KW-0378">Hydrolase</keyword>
<keyword evidence="8" id="KW-1185">Reference proteome</keyword>
<dbReference type="Pfam" id="PF00074">
    <property type="entry name" value="RnaseA"/>
    <property type="match status" value="1"/>
</dbReference>
<feature type="domain" description="Ribonuclease A-domain" evidence="6">
    <location>
        <begin position="38"/>
        <end position="135"/>
    </location>
</feature>
<dbReference type="InterPro" id="IPR036816">
    <property type="entry name" value="RNaseA-like_dom_sf"/>
</dbReference>
<dbReference type="SUPFAM" id="SSF54076">
    <property type="entry name" value="RNase A-like"/>
    <property type="match status" value="1"/>
</dbReference>
<evidence type="ECO:0000313" key="7">
    <source>
        <dbReference type="Ensembl" id="ENSHBUP00000019556.1"/>
    </source>
</evidence>
<dbReference type="GO" id="GO:0003676">
    <property type="term" value="F:nucleic acid binding"/>
    <property type="evidence" value="ECO:0007669"/>
    <property type="project" value="InterPro"/>
</dbReference>
<dbReference type="Ensembl" id="ENSHBUT00000028943.1">
    <property type="protein sequence ID" value="ENSHBUP00000019556.1"/>
    <property type="gene ID" value="ENSHBUG00000021741.1"/>
</dbReference>
<dbReference type="InterPro" id="IPR023412">
    <property type="entry name" value="RNaseA_domain"/>
</dbReference>
<dbReference type="InterPro" id="IPR001427">
    <property type="entry name" value="RNaseA"/>
</dbReference>
<evidence type="ECO:0000256" key="5">
    <source>
        <dbReference type="RuleBase" id="RU000651"/>
    </source>
</evidence>
<dbReference type="InterPro" id="IPR023411">
    <property type="entry name" value="RNaseA_AS"/>
</dbReference>
<dbReference type="PROSITE" id="PS00127">
    <property type="entry name" value="RNASE_PANCREATIC"/>
    <property type="match status" value="1"/>
</dbReference>
<dbReference type="GO" id="GO:0004540">
    <property type="term" value="F:RNA nuclease activity"/>
    <property type="evidence" value="ECO:0007669"/>
    <property type="project" value="TreeGrafter"/>
</dbReference>
<dbReference type="GO" id="GO:0004519">
    <property type="term" value="F:endonuclease activity"/>
    <property type="evidence" value="ECO:0007669"/>
    <property type="project" value="UniProtKB-KW"/>
</dbReference>
<accession>A0A3Q2W473</accession>
<comment type="similarity">
    <text evidence="1 5">Belongs to the pancreatic ribonuclease family.</text>
</comment>